<evidence type="ECO:0000256" key="6">
    <source>
        <dbReference type="ARBA" id="ARBA00022643"/>
    </source>
</evidence>
<evidence type="ECO:0000256" key="8">
    <source>
        <dbReference type="ARBA" id="ARBA00022857"/>
    </source>
</evidence>
<sequence>MALRLLTAGESHGPGLVAVLEGIPYGLPLTAADIDRDLARRQRGYGRGGRMKIERDRVRILGGVRHGRTLGSPIALWIPNRDWENWRLAMAVDPPQAALVDLAAADLPPLPPEPGAATGAPLPEAGDPRDRPEGPPGGPWPPTGAGAPTGAAPAPSAADGGSLEPGRAGGQPGRPRPPADGRLEPVTRPRPGHADLAGALKYGARDIRDILERASARETAARVAAGAVARKFLGLFGVRIQSYVLRIGEVAIPSPVLTYGEGGRPPVDPDRLAAATEASPVRCPDPDASRRMVEAIRAAGQAGDTLGGVFEVLVTGVPVGLGSHVTGDRRLEGRLAGALMALNAIKGVEVGLGFAAAALPGSQVHDPIGYRPPDAAPPPPGIPPEAAQAGADGWRGPTAGFFRHRNGAGGIEGGISNGEPLVLRAAMKPIATLRRRLPSADLLTGAPFAAHHERSDVCAVPAAAVVAEALVALELAAAWLEKFGGDSIEDVQRNYAAYCQRLANWVRPRDGVPTPDAPGHGGPGRGSA</sequence>
<evidence type="ECO:0000313" key="14">
    <source>
        <dbReference type="Proteomes" id="UP001304683"/>
    </source>
</evidence>
<comment type="catalytic activity">
    <reaction evidence="11">
        <text>5-O-(1-carboxyvinyl)-3-phosphoshikimate = chorismate + phosphate</text>
        <dbReference type="Rhea" id="RHEA:21020"/>
        <dbReference type="ChEBI" id="CHEBI:29748"/>
        <dbReference type="ChEBI" id="CHEBI:43474"/>
        <dbReference type="ChEBI" id="CHEBI:57701"/>
        <dbReference type="EC" id="4.2.3.5"/>
    </reaction>
</comment>
<dbReference type="Proteomes" id="UP001304683">
    <property type="component" value="Chromosome"/>
</dbReference>
<feature type="region of interest" description="Disordered" evidence="12">
    <location>
        <begin position="509"/>
        <end position="528"/>
    </location>
</feature>
<dbReference type="EMBL" id="CP132508">
    <property type="protein sequence ID" value="WPD19270.1"/>
    <property type="molecule type" value="Genomic_DNA"/>
</dbReference>
<dbReference type="CDD" id="cd07304">
    <property type="entry name" value="Chorismate_synthase"/>
    <property type="match status" value="1"/>
</dbReference>
<feature type="binding site" evidence="11">
    <location>
        <begin position="213"/>
        <end position="215"/>
    </location>
    <ligand>
        <name>FMN</name>
        <dbReference type="ChEBI" id="CHEBI:58210"/>
    </ligand>
</feature>
<evidence type="ECO:0000256" key="11">
    <source>
        <dbReference type="HAMAP-Rule" id="MF_00300"/>
    </source>
</evidence>
<dbReference type="PROSITE" id="PS00789">
    <property type="entry name" value="CHORISMATE_SYNTHASE_3"/>
    <property type="match status" value="1"/>
</dbReference>
<feature type="binding site" evidence="11">
    <location>
        <position position="454"/>
    </location>
    <ligand>
        <name>FMN</name>
        <dbReference type="ChEBI" id="CHEBI:58210"/>
    </ligand>
</feature>
<dbReference type="HAMAP" id="MF_00300">
    <property type="entry name" value="Chorismate_synth"/>
    <property type="match status" value="1"/>
</dbReference>
<dbReference type="SUPFAM" id="SSF103263">
    <property type="entry name" value="Chorismate synthase, AroC"/>
    <property type="match status" value="2"/>
</dbReference>
<keyword evidence="5 11" id="KW-0285">Flavoprotein</keyword>
<feature type="compositionally biased region" description="Low complexity" evidence="12">
    <location>
        <begin position="143"/>
        <end position="166"/>
    </location>
</feature>
<comment type="function">
    <text evidence="11">Catalyzes the anti-1,4-elimination of the C-3 phosphate and the C-6 proR hydrogen from 5-enolpyruvylshikimate-3-phosphate (EPSP) to yield chorismate, which is the branch point compound that serves as the starting substrate for the three terminal pathways of aromatic amino acid biosynthesis. This reaction introduces a second double bond into the aromatic ring system.</text>
</comment>
<comment type="similarity">
    <text evidence="2 11">Belongs to the chorismate synthase family.</text>
</comment>
<dbReference type="PROSITE" id="PS00788">
    <property type="entry name" value="CHORISMATE_SYNTHASE_2"/>
    <property type="match status" value="1"/>
</dbReference>
<organism evidence="13 14">
    <name type="scientific">Thermaerobacter composti</name>
    <dbReference type="NCBI Taxonomy" id="554949"/>
    <lineage>
        <taxon>Bacteria</taxon>
        <taxon>Bacillati</taxon>
        <taxon>Bacillota</taxon>
        <taxon>Clostridia</taxon>
        <taxon>Eubacteriales</taxon>
        <taxon>Clostridiales Family XVII. Incertae Sedis</taxon>
        <taxon>Thermaerobacter</taxon>
    </lineage>
</organism>
<keyword evidence="14" id="KW-1185">Reference proteome</keyword>
<comment type="cofactor">
    <cofactor evidence="11">
        <name>FMNH2</name>
        <dbReference type="ChEBI" id="CHEBI:57618"/>
    </cofactor>
    <text evidence="11">Reduced FMN (FMNH(2)).</text>
</comment>
<feature type="binding site" evidence="11">
    <location>
        <begin position="428"/>
        <end position="432"/>
    </location>
    <ligand>
        <name>FMN</name>
        <dbReference type="ChEBI" id="CHEBI:58210"/>
    </ligand>
</feature>
<gene>
    <name evidence="11" type="primary">aroC</name>
    <name evidence="13" type="ORF">Q5761_00940</name>
</gene>
<evidence type="ECO:0000256" key="4">
    <source>
        <dbReference type="ARBA" id="ARBA00022605"/>
    </source>
</evidence>
<reference evidence="13 14" key="1">
    <citation type="submission" date="2023-08" db="EMBL/GenBank/DDBJ databases">
        <title>Genome sequence of Thermaerobacter compostii strain Ins1, a spore-forming filamentous bacterium isolated from a deep geothermal reservoir.</title>
        <authorList>
            <person name="Bregnard D."/>
            <person name="Gonzalez D."/>
            <person name="Junier P."/>
        </authorList>
    </citation>
    <scope>NUCLEOTIDE SEQUENCE [LARGE SCALE GENOMIC DNA]</scope>
    <source>
        <strain evidence="13 14">Ins1</strain>
    </source>
</reference>
<dbReference type="PANTHER" id="PTHR21085:SF0">
    <property type="entry name" value="CHORISMATE SYNTHASE"/>
    <property type="match status" value="1"/>
</dbReference>
<evidence type="ECO:0000256" key="12">
    <source>
        <dbReference type="SAM" id="MobiDB-lite"/>
    </source>
</evidence>
<dbReference type="InterPro" id="IPR020541">
    <property type="entry name" value="Chorismate_synthase_CS"/>
</dbReference>
<evidence type="ECO:0000256" key="1">
    <source>
        <dbReference type="ARBA" id="ARBA00005044"/>
    </source>
</evidence>
<feature type="binding site" evidence="11">
    <location>
        <begin position="343"/>
        <end position="344"/>
    </location>
    <ligand>
        <name>FMN</name>
        <dbReference type="ChEBI" id="CHEBI:58210"/>
    </ligand>
</feature>
<feature type="binding site" evidence="11">
    <location>
        <position position="41"/>
    </location>
    <ligand>
        <name>NADP(+)</name>
        <dbReference type="ChEBI" id="CHEBI:58349"/>
    </ligand>
</feature>
<feature type="compositionally biased region" description="Basic and acidic residues" evidence="12">
    <location>
        <begin position="177"/>
        <end position="187"/>
    </location>
</feature>
<dbReference type="EC" id="4.2.3.5" evidence="3 11"/>
<dbReference type="RefSeq" id="WP_318750838.1">
    <property type="nucleotide sequence ID" value="NZ_CP132508.1"/>
</dbReference>
<accession>A0ABZ0QP53</accession>
<comment type="pathway">
    <text evidence="1 11">Metabolic intermediate biosynthesis; chorismate biosynthesis; chorismate from D-erythrose 4-phosphate and phosphoenolpyruvate: step 7/7.</text>
</comment>
<evidence type="ECO:0000256" key="5">
    <source>
        <dbReference type="ARBA" id="ARBA00022630"/>
    </source>
</evidence>
<evidence type="ECO:0000256" key="10">
    <source>
        <dbReference type="ARBA" id="ARBA00023239"/>
    </source>
</evidence>
<comment type="subunit">
    <text evidence="11">Homotetramer.</text>
</comment>
<keyword evidence="10 11" id="KW-0456">Lyase</keyword>
<keyword evidence="4 11" id="KW-0028">Amino-acid biosynthesis</keyword>
<feature type="compositionally biased region" description="Low complexity" evidence="12">
    <location>
        <begin position="115"/>
        <end position="125"/>
    </location>
</feature>
<proteinExistence type="inferred from homology"/>
<dbReference type="PROSITE" id="PS00787">
    <property type="entry name" value="CHORISMATE_SYNTHASE_1"/>
    <property type="match status" value="1"/>
</dbReference>
<evidence type="ECO:0000313" key="13">
    <source>
        <dbReference type="EMBL" id="WPD19270.1"/>
    </source>
</evidence>
<dbReference type="InterPro" id="IPR000453">
    <property type="entry name" value="Chorismate_synth"/>
</dbReference>
<evidence type="ECO:0000256" key="9">
    <source>
        <dbReference type="ARBA" id="ARBA00023141"/>
    </source>
</evidence>
<feature type="binding site" evidence="11">
    <location>
        <position position="413"/>
    </location>
    <ligand>
        <name>FMN</name>
        <dbReference type="ChEBI" id="CHEBI:58210"/>
    </ligand>
</feature>
<evidence type="ECO:0000256" key="3">
    <source>
        <dbReference type="ARBA" id="ARBA00013036"/>
    </source>
</evidence>
<dbReference type="Pfam" id="PF01264">
    <property type="entry name" value="Chorismate_synt"/>
    <property type="match status" value="1"/>
</dbReference>
<evidence type="ECO:0000256" key="7">
    <source>
        <dbReference type="ARBA" id="ARBA00022827"/>
    </source>
</evidence>
<dbReference type="GO" id="GO:0004107">
    <property type="term" value="F:chorismate synthase activity"/>
    <property type="evidence" value="ECO:0007669"/>
    <property type="project" value="UniProtKB-EC"/>
</dbReference>
<dbReference type="Gene3D" id="3.60.150.10">
    <property type="entry name" value="Chorismate synthase AroC"/>
    <property type="match status" value="2"/>
</dbReference>
<keyword evidence="8 11" id="KW-0521">NADP</keyword>
<feature type="compositionally biased region" description="Gly residues" evidence="12">
    <location>
        <begin position="519"/>
        <end position="528"/>
    </location>
</feature>
<keyword evidence="7 11" id="KW-0274">FAD</keyword>
<keyword evidence="6 11" id="KW-0288">FMN</keyword>
<feature type="binding site" evidence="11">
    <location>
        <position position="47"/>
    </location>
    <ligand>
        <name>NADP(+)</name>
        <dbReference type="ChEBI" id="CHEBI:58349"/>
    </ligand>
</feature>
<evidence type="ECO:0000256" key="2">
    <source>
        <dbReference type="ARBA" id="ARBA00008014"/>
    </source>
</evidence>
<dbReference type="InterPro" id="IPR035904">
    <property type="entry name" value="Chorismate_synth_AroC_sf"/>
</dbReference>
<keyword evidence="9 11" id="KW-0057">Aromatic amino acid biosynthesis</keyword>
<name>A0ABZ0QP53_9FIRM</name>
<dbReference type="PANTHER" id="PTHR21085">
    <property type="entry name" value="CHORISMATE SYNTHASE"/>
    <property type="match status" value="1"/>
</dbReference>
<feature type="region of interest" description="Disordered" evidence="12">
    <location>
        <begin position="106"/>
        <end position="196"/>
    </location>
</feature>
<protein>
    <recommendedName>
        <fullName evidence="3 11">Chorismate synthase</fullName>
        <shortName evidence="11">CS</shortName>
        <ecNumber evidence="3 11">4.2.3.5</ecNumber>
    </recommendedName>
    <alternativeName>
        <fullName evidence="11">5-enolpyruvylshikimate-3-phosphate phospholyase</fullName>
    </alternativeName>
</protein>